<sequence length="233" mass="24867">MPRVQMLHASLERRLNLGLVLHDSNGIPITIVVSVPPASDPTPAPANLPANIPAGGVPKEGGEAKPKEGGEGEKKEEEEEEKKTRANGLFGTPFQLKGNNELQAISFVGSAGVGSMEIEYQNIDGRTLTVTEHKTPGAAPLGFKRIDPSSYVVTLAEGSSNITRQQIDYVFDAKNEALKAQNLSAVQTGKLCRDTNAFVVSSALGEQEFEADENESVLKTSNIIGEWALFVPA</sequence>
<organism evidence="2 3">
    <name type="scientific">Hymenoscyphus fraxineus</name>
    <dbReference type="NCBI Taxonomy" id="746836"/>
    <lineage>
        <taxon>Eukaryota</taxon>
        <taxon>Fungi</taxon>
        <taxon>Dikarya</taxon>
        <taxon>Ascomycota</taxon>
        <taxon>Pezizomycotina</taxon>
        <taxon>Leotiomycetes</taxon>
        <taxon>Helotiales</taxon>
        <taxon>Helotiaceae</taxon>
        <taxon>Hymenoscyphus</taxon>
    </lineage>
</organism>
<evidence type="ECO:0000256" key="1">
    <source>
        <dbReference type="SAM" id="MobiDB-lite"/>
    </source>
</evidence>
<keyword evidence="3" id="KW-1185">Reference proteome</keyword>
<proteinExistence type="predicted"/>
<accession>A0A9N9PEB1</accession>
<protein>
    <submittedName>
        <fullName evidence="2">Uncharacterized protein</fullName>
    </submittedName>
</protein>
<comment type="caution">
    <text evidence="2">The sequence shown here is derived from an EMBL/GenBank/DDBJ whole genome shotgun (WGS) entry which is preliminary data.</text>
</comment>
<dbReference type="OrthoDB" id="3014608at2759"/>
<dbReference type="Proteomes" id="UP000696280">
    <property type="component" value="Unassembled WGS sequence"/>
</dbReference>
<dbReference type="EMBL" id="CAJVRL010000001">
    <property type="protein sequence ID" value="CAG8948919.1"/>
    <property type="molecule type" value="Genomic_DNA"/>
</dbReference>
<feature type="compositionally biased region" description="Low complexity" evidence="1">
    <location>
        <begin position="47"/>
        <end position="57"/>
    </location>
</feature>
<dbReference type="AlphaFoldDB" id="A0A9N9PEB1"/>
<evidence type="ECO:0000313" key="3">
    <source>
        <dbReference type="Proteomes" id="UP000696280"/>
    </source>
</evidence>
<name>A0A9N9PEB1_9HELO</name>
<feature type="region of interest" description="Disordered" evidence="1">
    <location>
        <begin position="39"/>
        <end position="84"/>
    </location>
</feature>
<gene>
    <name evidence="2" type="ORF">HYFRA_00002046</name>
</gene>
<evidence type="ECO:0000313" key="2">
    <source>
        <dbReference type="EMBL" id="CAG8948919.1"/>
    </source>
</evidence>
<reference evidence="2" key="1">
    <citation type="submission" date="2021-07" db="EMBL/GenBank/DDBJ databases">
        <authorList>
            <person name="Durling M."/>
        </authorList>
    </citation>
    <scope>NUCLEOTIDE SEQUENCE</scope>
</reference>
<feature type="compositionally biased region" description="Basic and acidic residues" evidence="1">
    <location>
        <begin position="60"/>
        <end position="75"/>
    </location>
</feature>